<evidence type="ECO:0000313" key="1">
    <source>
        <dbReference type="EMBL" id="JAH31487.1"/>
    </source>
</evidence>
<protein>
    <submittedName>
        <fullName evidence="1">Uncharacterized protein</fullName>
    </submittedName>
</protein>
<organism evidence="1">
    <name type="scientific">Anguilla anguilla</name>
    <name type="common">European freshwater eel</name>
    <name type="synonym">Muraena anguilla</name>
    <dbReference type="NCBI Taxonomy" id="7936"/>
    <lineage>
        <taxon>Eukaryota</taxon>
        <taxon>Metazoa</taxon>
        <taxon>Chordata</taxon>
        <taxon>Craniata</taxon>
        <taxon>Vertebrata</taxon>
        <taxon>Euteleostomi</taxon>
        <taxon>Actinopterygii</taxon>
        <taxon>Neopterygii</taxon>
        <taxon>Teleostei</taxon>
        <taxon>Anguilliformes</taxon>
        <taxon>Anguillidae</taxon>
        <taxon>Anguilla</taxon>
    </lineage>
</organism>
<name>A0A0E9RRN0_ANGAN</name>
<sequence>MYEPYGGLQTCLNYFLRSLTGPGQRLYKNRSWLSPYFLSVVIFVKIHLGGAKASDVYHLLMFDLCLSVRVPLF</sequence>
<proteinExistence type="predicted"/>
<dbReference type="EMBL" id="GBXM01077090">
    <property type="protein sequence ID" value="JAH31487.1"/>
    <property type="molecule type" value="Transcribed_RNA"/>
</dbReference>
<reference evidence="1" key="2">
    <citation type="journal article" date="2015" name="Fish Shellfish Immunol.">
        <title>Early steps in the European eel (Anguilla anguilla)-Vibrio vulnificus interaction in the gills: Role of the RtxA13 toxin.</title>
        <authorList>
            <person name="Callol A."/>
            <person name="Pajuelo D."/>
            <person name="Ebbesson L."/>
            <person name="Teles M."/>
            <person name="MacKenzie S."/>
            <person name="Amaro C."/>
        </authorList>
    </citation>
    <scope>NUCLEOTIDE SEQUENCE</scope>
</reference>
<reference evidence="1" key="1">
    <citation type="submission" date="2014-11" db="EMBL/GenBank/DDBJ databases">
        <authorList>
            <person name="Amaro Gonzalez C."/>
        </authorList>
    </citation>
    <scope>NUCLEOTIDE SEQUENCE</scope>
</reference>
<accession>A0A0E9RRN0</accession>
<dbReference type="AlphaFoldDB" id="A0A0E9RRN0"/>